<feature type="compositionally biased region" description="Basic and acidic residues" evidence="1">
    <location>
        <begin position="1"/>
        <end position="12"/>
    </location>
</feature>
<keyword evidence="3" id="KW-1185">Reference proteome</keyword>
<name>A0A7R8H9Q2_LEPSM</name>
<dbReference type="EMBL" id="HG994584">
    <property type="protein sequence ID" value="CAF2945019.1"/>
    <property type="molecule type" value="Genomic_DNA"/>
</dbReference>
<accession>A0A7R8H9Q2</accession>
<protein>
    <submittedName>
        <fullName evidence="2">(salmon louse) hypothetical protein</fullName>
    </submittedName>
</protein>
<gene>
    <name evidence="2" type="ORF">LSAA_9940</name>
</gene>
<evidence type="ECO:0000256" key="1">
    <source>
        <dbReference type="SAM" id="MobiDB-lite"/>
    </source>
</evidence>
<feature type="region of interest" description="Disordered" evidence="1">
    <location>
        <begin position="1"/>
        <end position="23"/>
    </location>
</feature>
<proteinExistence type="predicted"/>
<organism evidence="2 3">
    <name type="scientific">Lepeophtheirus salmonis</name>
    <name type="common">Salmon louse</name>
    <name type="synonym">Caligus salmonis</name>
    <dbReference type="NCBI Taxonomy" id="72036"/>
    <lineage>
        <taxon>Eukaryota</taxon>
        <taxon>Metazoa</taxon>
        <taxon>Ecdysozoa</taxon>
        <taxon>Arthropoda</taxon>
        <taxon>Crustacea</taxon>
        <taxon>Multicrustacea</taxon>
        <taxon>Hexanauplia</taxon>
        <taxon>Copepoda</taxon>
        <taxon>Siphonostomatoida</taxon>
        <taxon>Caligidae</taxon>
        <taxon>Lepeophtheirus</taxon>
    </lineage>
</organism>
<reference evidence="2" key="1">
    <citation type="submission" date="2021-02" db="EMBL/GenBank/DDBJ databases">
        <authorList>
            <person name="Bekaert M."/>
        </authorList>
    </citation>
    <scope>NUCLEOTIDE SEQUENCE</scope>
    <source>
        <strain evidence="2">IoA-00</strain>
    </source>
</reference>
<dbReference type="Proteomes" id="UP000675881">
    <property type="component" value="Chromosome 5"/>
</dbReference>
<evidence type="ECO:0000313" key="2">
    <source>
        <dbReference type="EMBL" id="CAF2945019.1"/>
    </source>
</evidence>
<feature type="compositionally biased region" description="Basic residues" evidence="1">
    <location>
        <begin position="13"/>
        <end position="23"/>
    </location>
</feature>
<evidence type="ECO:0000313" key="3">
    <source>
        <dbReference type="Proteomes" id="UP000675881"/>
    </source>
</evidence>
<dbReference type="AlphaFoldDB" id="A0A7R8H9Q2"/>
<sequence length="97" mass="10548">MKGRIRRTELKQNRRVKKKKKIKKKKGLFSKESLFSRAGCGWNLNYCCTIYINGRGIRSRSAGAVGISAASTAIIGTSTGTVAAVVTQKINNAKSKS</sequence>